<gene>
    <name evidence="1" type="ORF">MKZ38_005022</name>
</gene>
<name>A0AAD5RLU6_9PEZI</name>
<accession>A0AAD5RLU6</accession>
<dbReference type="EMBL" id="JAKWBI020000298">
    <property type="protein sequence ID" value="KAJ2897033.1"/>
    <property type="molecule type" value="Genomic_DNA"/>
</dbReference>
<dbReference type="AlphaFoldDB" id="A0AAD5RLU6"/>
<protein>
    <submittedName>
        <fullName evidence="1">Uncharacterized protein</fullName>
    </submittedName>
</protein>
<keyword evidence="2" id="KW-1185">Reference proteome</keyword>
<reference evidence="1" key="1">
    <citation type="submission" date="2022-07" db="EMBL/GenBank/DDBJ databases">
        <title>Draft genome sequence of Zalerion maritima ATCC 34329, a (micro)plastics degrading marine fungus.</title>
        <authorList>
            <person name="Paco A."/>
            <person name="Goncalves M.F.M."/>
            <person name="Rocha-Santos T.A.P."/>
            <person name="Alves A."/>
        </authorList>
    </citation>
    <scope>NUCLEOTIDE SEQUENCE</scope>
    <source>
        <strain evidence="1">ATCC 34329</strain>
    </source>
</reference>
<evidence type="ECO:0000313" key="1">
    <source>
        <dbReference type="EMBL" id="KAJ2897033.1"/>
    </source>
</evidence>
<organism evidence="1 2">
    <name type="scientific">Zalerion maritima</name>
    <dbReference type="NCBI Taxonomy" id="339359"/>
    <lineage>
        <taxon>Eukaryota</taxon>
        <taxon>Fungi</taxon>
        <taxon>Dikarya</taxon>
        <taxon>Ascomycota</taxon>
        <taxon>Pezizomycotina</taxon>
        <taxon>Sordariomycetes</taxon>
        <taxon>Lulworthiomycetidae</taxon>
        <taxon>Lulworthiales</taxon>
        <taxon>Lulworthiaceae</taxon>
        <taxon>Zalerion</taxon>
    </lineage>
</organism>
<comment type="caution">
    <text evidence="1">The sequence shown here is derived from an EMBL/GenBank/DDBJ whole genome shotgun (WGS) entry which is preliminary data.</text>
</comment>
<proteinExistence type="predicted"/>
<sequence length="140" mass="14818">MKSLLTPILAPSGVIAPTLATPVAIHYKEITIRHVDGAAAIGDLVAQVEEKMSSIIYEIAPLLTKLQGLIHDASDTFANSSQEEEGDGGLIGGLIGRIGKRQSDAAMETLFGLPNEVSGTVKEVIGKVGVILIQKRYKIK</sequence>
<dbReference type="Proteomes" id="UP001201980">
    <property type="component" value="Unassembled WGS sequence"/>
</dbReference>
<evidence type="ECO:0000313" key="2">
    <source>
        <dbReference type="Proteomes" id="UP001201980"/>
    </source>
</evidence>